<dbReference type="eggNOG" id="arCOG00940">
    <property type="taxonomic scope" value="Archaea"/>
</dbReference>
<evidence type="ECO:0000256" key="2">
    <source>
        <dbReference type="ARBA" id="ARBA00022485"/>
    </source>
</evidence>
<dbReference type="InterPro" id="IPR007197">
    <property type="entry name" value="rSAM"/>
</dbReference>
<dbReference type="SMART" id="SM00729">
    <property type="entry name" value="Elp3"/>
    <property type="match status" value="1"/>
</dbReference>
<dbReference type="RefSeq" id="WP_008082092.1">
    <property type="nucleotide sequence ID" value="NC_013926.1"/>
</dbReference>
<dbReference type="AlphaFoldDB" id="B5I9M6"/>
<keyword evidence="2" id="KW-0004">4Fe-4S</keyword>
<dbReference type="SUPFAM" id="SSF102114">
    <property type="entry name" value="Radical SAM enzymes"/>
    <property type="match status" value="1"/>
</dbReference>
<evidence type="ECO:0000256" key="5">
    <source>
        <dbReference type="ARBA" id="ARBA00023004"/>
    </source>
</evidence>
<gene>
    <name evidence="7" type="ordered locus">Aboo_0690</name>
</gene>
<dbReference type="OrthoDB" id="30736at2157"/>
<dbReference type="InterPro" id="IPR013785">
    <property type="entry name" value="Aldolase_TIM"/>
</dbReference>
<dbReference type="SFLD" id="SFLDS00029">
    <property type="entry name" value="Radical_SAM"/>
    <property type="match status" value="2"/>
</dbReference>
<dbReference type="Proteomes" id="UP000001400">
    <property type="component" value="Chromosome"/>
</dbReference>
<dbReference type="SFLD" id="SFLDG01384">
    <property type="entry name" value="thioether_bond_formation_requi"/>
    <property type="match status" value="1"/>
</dbReference>
<sequence>MEKKENLSEGEIIDYLNKVMDHKFTRFIMKEMTEVKKLEKSFAIYAEVEKPKGLKERLHAKIVGEALEKGAEKFGGSPEVIKNFLKDSYMRKAFAVIIRSIAEYGITRPQRLIAPFMVVWNFTKQCNLKCKHCYANATPYPARDELTLEQKYQVVDQLDEAGVAAISFSGGEPLTNKDFLKVARYAKSKGFYLTVATNGTLISEKMARKLKEVGIGYVEISLDGPNAEIHDEFRGVKGAFNATIRGIKNAKAVGLQVGIATTATHENLDSIPEIMKLARELKVDRFIVFNFIPTGRGKDIMNEDLTPEEREELMNYLYKEWQTGGLDIFSTCPAYSRISITAMDEGTGDKVSPTHFAEMEIPTGFGGAAKALTEFIGGCGAGRIYCSIEHNGDIQPCVFLPIKVGNVIKDGFVNVWKNSEVLNALRDRDAADYACSSCPFRYVCGGCRARAYAYYGYIKAPDPGCILMKDEWEKLKTNNIHHLQEEMKAPHMILSK</sequence>
<dbReference type="GO" id="GO:0046872">
    <property type="term" value="F:metal ion binding"/>
    <property type="evidence" value="ECO:0007669"/>
    <property type="project" value="UniProtKB-KW"/>
</dbReference>
<evidence type="ECO:0000256" key="6">
    <source>
        <dbReference type="ARBA" id="ARBA00023014"/>
    </source>
</evidence>
<dbReference type="InterPro" id="IPR050377">
    <property type="entry name" value="Radical_SAM_PqqE_MftC-like"/>
</dbReference>
<dbReference type="KEGG" id="abi:Aboo_0690"/>
<dbReference type="SFLD" id="SFLDG01387">
    <property type="entry name" value="BtrN-like_SPASM_domain_contain"/>
    <property type="match status" value="1"/>
</dbReference>
<dbReference type="HOGENOM" id="CLU_009273_4_0_2"/>
<dbReference type="CDD" id="cd01335">
    <property type="entry name" value="Radical_SAM"/>
    <property type="match status" value="1"/>
</dbReference>
<keyword evidence="6" id="KW-0411">Iron-sulfur</keyword>
<dbReference type="CDD" id="cd21123">
    <property type="entry name" value="SPASM_MftC-like"/>
    <property type="match status" value="1"/>
</dbReference>
<evidence type="ECO:0000313" key="8">
    <source>
        <dbReference type="Proteomes" id="UP000001400"/>
    </source>
</evidence>
<accession>B5I9M6</accession>
<keyword evidence="5" id="KW-0408">Iron</keyword>
<evidence type="ECO:0000313" key="7">
    <source>
        <dbReference type="EMBL" id="ADD08501.1"/>
    </source>
</evidence>
<dbReference type="EMBL" id="CP001941">
    <property type="protein sequence ID" value="ADD08501.1"/>
    <property type="molecule type" value="Genomic_DNA"/>
</dbReference>
<dbReference type="InterPro" id="IPR006638">
    <property type="entry name" value="Elp3/MiaA/NifB-like_rSAM"/>
</dbReference>
<keyword evidence="4" id="KW-0479">Metal-binding</keyword>
<reference evidence="7" key="1">
    <citation type="submission" date="2010-02" db="EMBL/GenBank/DDBJ databases">
        <title>Complete sequence of Aciduliprofundum boonei T469.</title>
        <authorList>
            <consortium name="US DOE Joint Genome Institute"/>
            <person name="Lucas S."/>
            <person name="Copeland A."/>
            <person name="Lapidus A."/>
            <person name="Cheng J.-F."/>
            <person name="Bruce D."/>
            <person name="Goodwin L."/>
            <person name="Pitluck S."/>
            <person name="Saunders E."/>
            <person name="Detter J.C."/>
            <person name="Han C."/>
            <person name="Tapia R."/>
            <person name="Land M."/>
            <person name="Hauser L."/>
            <person name="Kyrpides N."/>
            <person name="Mikhailova N."/>
            <person name="Flores G."/>
            <person name="Reysenbach A.-L."/>
            <person name="Woyke T."/>
        </authorList>
    </citation>
    <scope>NUCLEOTIDE SEQUENCE</scope>
    <source>
        <strain evidence="7">T469</strain>
    </source>
</reference>
<protein>
    <submittedName>
        <fullName evidence="7">Radical SAM domain protein</fullName>
    </submittedName>
</protein>
<dbReference type="SFLD" id="SFLDG01386">
    <property type="entry name" value="main_SPASM_domain-containing"/>
    <property type="match status" value="1"/>
</dbReference>
<dbReference type="GO" id="GO:0006783">
    <property type="term" value="P:heme biosynthetic process"/>
    <property type="evidence" value="ECO:0007669"/>
    <property type="project" value="TreeGrafter"/>
</dbReference>
<dbReference type="InterPro" id="IPR058240">
    <property type="entry name" value="rSAM_sf"/>
</dbReference>
<dbReference type="GeneID" id="8827636"/>
<name>B5I9M6_ACIB4</name>
<evidence type="ECO:0000256" key="1">
    <source>
        <dbReference type="ARBA" id="ARBA00001966"/>
    </source>
</evidence>
<keyword evidence="8" id="KW-1185">Reference proteome</keyword>
<dbReference type="Pfam" id="PF04055">
    <property type="entry name" value="Radical_SAM"/>
    <property type="match status" value="1"/>
</dbReference>
<evidence type="ECO:0000256" key="4">
    <source>
        <dbReference type="ARBA" id="ARBA00022723"/>
    </source>
</evidence>
<organism evidence="7 8">
    <name type="scientific">Aciduliprofundum boonei (strain DSM 19572 / T469)</name>
    <dbReference type="NCBI Taxonomy" id="439481"/>
    <lineage>
        <taxon>Archaea</taxon>
        <taxon>Methanobacteriati</taxon>
        <taxon>Thermoplasmatota</taxon>
        <taxon>DHVE2 group</taxon>
        <taxon>Candidatus Aciduliprofundum</taxon>
    </lineage>
</organism>
<keyword evidence="3" id="KW-0949">S-adenosyl-L-methionine</keyword>
<dbReference type="STRING" id="439481.Aboo_0690"/>
<dbReference type="InterPro" id="IPR023867">
    <property type="entry name" value="Sulphatase_maturase_rSAM"/>
</dbReference>
<dbReference type="PANTHER" id="PTHR11228">
    <property type="entry name" value="RADICAL SAM DOMAIN PROTEIN"/>
    <property type="match status" value="1"/>
</dbReference>
<dbReference type="InterPro" id="IPR034391">
    <property type="entry name" value="AdoMet-like_SPASM_containing"/>
</dbReference>
<dbReference type="InterPro" id="IPR023885">
    <property type="entry name" value="4Fe4S-binding_SPASM_dom"/>
</dbReference>
<dbReference type="PANTHER" id="PTHR11228:SF7">
    <property type="entry name" value="PQQA PEPTIDE CYCLASE"/>
    <property type="match status" value="1"/>
</dbReference>
<dbReference type="GO" id="GO:0016491">
    <property type="term" value="F:oxidoreductase activity"/>
    <property type="evidence" value="ECO:0007669"/>
    <property type="project" value="InterPro"/>
</dbReference>
<dbReference type="SFLD" id="SFLDG01067">
    <property type="entry name" value="SPASM/twitch_domain_containing"/>
    <property type="match status" value="2"/>
</dbReference>
<dbReference type="NCBIfam" id="TIGR04085">
    <property type="entry name" value="rSAM_more_4Fe4S"/>
    <property type="match status" value="1"/>
</dbReference>
<evidence type="ECO:0000256" key="3">
    <source>
        <dbReference type="ARBA" id="ARBA00022691"/>
    </source>
</evidence>
<comment type="cofactor">
    <cofactor evidence="1">
        <name>[4Fe-4S] cluster</name>
        <dbReference type="ChEBI" id="CHEBI:49883"/>
    </cofactor>
</comment>
<proteinExistence type="predicted"/>
<dbReference type="PROSITE" id="PS51918">
    <property type="entry name" value="RADICAL_SAM"/>
    <property type="match status" value="1"/>
</dbReference>
<dbReference type="Gene3D" id="3.20.20.70">
    <property type="entry name" value="Aldolase class I"/>
    <property type="match status" value="1"/>
</dbReference>
<dbReference type="Pfam" id="PF13186">
    <property type="entry name" value="SPASM"/>
    <property type="match status" value="1"/>
</dbReference>
<dbReference type="GO" id="GO:0051536">
    <property type="term" value="F:iron-sulfur cluster binding"/>
    <property type="evidence" value="ECO:0007669"/>
    <property type="project" value="UniProtKB-KW"/>
</dbReference>